<dbReference type="AlphaFoldDB" id="A0A9P6JTQ7"/>
<dbReference type="EMBL" id="JAAAXW010001538">
    <property type="protein sequence ID" value="KAF9531815.1"/>
    <property type="molecule type" value="Genomic_DNA"/>
</dbReference>
<reference evidence="1" key="1">
    <citation type="journal article" date="2020" name="Fungal Divers.">
        <title>Resolving the Mortierellaceae phylogeny through synthesis of multi-gene phylogenetics and phylogenomics.</title>
        <authorList>
            <person name="Vandepol N."/>
            <person name="Liber J."/>
            <person name="Desiro A."/>
            <person name="Na H."/>
            <person name="Kennedy M."/>
            <person name="Barry K."/>
            <person name="Grigoriev I.V."/>
            <person name="Miller A.N."/>
            <person name="O'Donnell K."/>
            <person name="Stajich J.E."/>
            <person name="Bonito G."/>
        </authorList>
    </citation>
    <scope>NUCLEOTIDE SEQUENCE</scope>
    <source>
        <strain evidence="1">NRRL 2591</strain>
    </source>
</reference>
<gene>
    <name evidence="1" type="ORF">EC957_002610</name>
</gene>
<comment type="caution">
    <text evidence="1">The sequence shown here is derived from an EMBL/GenBank/DDBJ whole genome shotgun (WGS) entry which is preliminary data.</text>
</comment>
<name>A0A9P6JTQ7_9FUNG</name>
<evidence type="ECO:0000313" key="2">
    <source>
        <dbReference type="Proteomes" id="UP000723463"/>
    </source>
</evidence>
<keyword evidence="2" id="KW-1185">Reference proteome</keyword>
<accession>A0A9P6JTQ7</accession>
<feature type="non-terminal residue" evidence="1">
    <location>
        <position position="111"/>
    </location>
</feature>
<protein>
    <submittedName>
        <fullName evidence="1">Uncharacterized protein</fullName>
    </submittedName>
</protein>
<organism evidence="1 2">
    <name type="scientific">Mortierella hygrophila</name>
    <dbReference type="NCBI Taxonomy" id="979708"/>
    <lineage>
        <taxon>Eukaryota</taxon>
        <taxon>Fungi</taxon>
        <taxon>Fungi incertae sedis</taxon>
        <taxon>Mucoromycota</taxon>
        <taxon>Mortierellomycotina</taxon>
        <taxon>Mortierellomycetes</taxon>
        <taxon>Mortierellales</taxon>
        <taxon>Mortierellaceae</taxon>
        <taxon>Mortierella</taxon>
    </lineage>
</organism>
<sequence length="111" mass="11970">MTAAAAAGSGFGGVEWTEWQIQKMMEKWVVDAKTGMLFLKNVKTIRIADGSKPQVTVTKLESDKSDLLKCSSGASGLFDSIVEIEVSPVASASETTENSLWLVCCDYIFPS</sequence>
<dbReference type="Proteomes" id="UP000723463">
    <property type="component" value="Unassembled WGS sequence"/>
</dbReference>
<proteinExistence type="predicted"/>
<evidence type="ECO:0000313" key="1">
    <source>
        <dbReference type="EMBL" id="KAF9531815.1"/>
    </source>
</evidence>